<dbReference type="PANTHER" id="PTHR34356:SF3">
    <property type="entry name" value="EXPRESSED PROTEIN"/>
    <property type="match status" value="1"/>
</dbReference>
<feature type="compositionally biased region" description="Basic and acidic residues" evidence="1">
    <location>
        <begin position="202"/>
        <end position="213"/>
    </location>
</feature>
<dbReference type="Gramene" id="RZC57575">
    <property type="protein sequence ID" value="RZC57575"/>
    <property type="gene ID" value="C5167_004877"/>
</dbReference>
<keyword evidence="3" id="KW-1185">Reference proteome</keyword>
<feature type="region of interest" description="Disordered" evidence="1">
    <location>
        <begin position="125"/>
        <end position="251"/>
    </location>
</feature>
<dbReference type="STRING" id="3469.A0A4Y7JD58"/>
<gene>
    <name evidence="2" type="ORF">C5167_004877</name>
</gene>
<dbReference type="PANTHER" id="PTHR34356">
    <property type="entry name" value="ANTIGENIC HEAT-STABLE PROTEIN"/>
    <property type="match status" value="1"/>
</dbReference>
<dbReference type="OMA" id="HNEGKPN"/>
<reference evidence="2 3" key="1">
    <citation type="journal article" date="2018" name="Science">
        <title>The opium poppy genome and morphinan production.</title>
        <authorList>
            <person name="Guo L."/>
            <person name="Winzer T."/>
            <person name="Yang X."/>
            <person name="Li Y."/>
            <person name="Ning Z."/>
            <person name="He Z."/>
            <person name="Teodor R."/>
            <person name="Lu Y."/>
            <person name="Bowser T.A."/>
            <person name="Graham I.A."/>
            <person name="Ye K."/>
        </authorList>
    </citation>
    <scope>NUCLEOTIDE SEQUENCE [LARGE SCALE GENOMIC DNA]</scope>
    <source>
        <strain evidence="3">cv. HN1</strain>
        <tissue evidence="2">Leaves</tissue>
    </source>
</reference>
<evidence type="ECO:0000313" key="2">
    <source>
        <dbReference type="EMBL" id="RZC57575.1"/>
    </source>
</evidence>
<dbReference type="AlphaFoldDB" id="A0A4Y7JD58"/>
<dbReference type="GO" id="GO:0005634">
    <property type="term" value="C:nucleus"/>
    <property type="evidence" value="ECO:0007669"/>
    <property type="project" value="EnsemblPlants"/>
</dbReference>
<sequence>MANKRKIGADEVISQLKDDGDFDKIRVKIIRTVKENAKRKKPENSLEELRNNIISAVKQSATLNRPGAEKLKPRQLSDAVFDEIGSTVMTQISDALWGVIRSRGGLEDEIRETVKSVYSRLMNPKGKEVDESSSPVGPRSRGNEVVKQNSLPISASERENILSEIEPEGPPGFNMCNPQSNNGEAENKEAQPVVSQLAVDGVKVKEEPNHENDASQFNNGPSVPPGFGSSVDSKEPSYISDDDPEFPPGFG</sequence>
<accession>A0A4Y7JD58</accession>
<dbReference type="Proteomes" id="UP000316621">
    <property type="component" value="Chromosome 4"/>
</dbReference>
<evidence type="ECO:0000313" key="3">
    <source>
        <dbReference type="Proteomes" id="UP000316621"/>
    </source>
</evidence>
<proteinExistence type="predicted"/>
<dbReference type="EMBL" id="CM010718">
    <property type="protein sequence ID" value="RZC57575.1"/>
    <property type="molecule type" value="Genomic_DNA"/>
</dbReference>
<evidence type="ECO:0000256" key="1">
    <source>
        <dbReference type="SAM" id="MobiDB-lite"/>
    </source>
</evidence>
<protein>
    <submittedName>
        <fullName evidence="2">Uncharacterized protein</fullName>
    </submittedName>
</protein>
<name>A0A4Y7JD58_PAPSO</name>
<organism evidence="2 3">
    <name type="scientific">Papaver somniferum</name>
    <name type="common">Opium poppy</name>
    <dbReference type="NCBI Taxonomy" id="3469"/>
    <lineage>
        <taxon>Eukaryota</taxon>
        <taxon>Viridiplantae</taxon>
        <taxon>Streptophyta</taxon>
        <taxon>Embryophyta</taxon>
        <taxon>Tracheophyta</taxon>
        <taxon>Spermatophyta</taxon>
        <taxon>Magnoliopsida</taxon>
        <taxon>Ranunculales</taxon>
        <taxon>Papaveraceae</taxon>
        <taxon>Papaveroideae</taxon>
        <taxon>Papaver</taxon>
    </lineage>
</organism>